<evidence type="ECO:0000313" key="6">
    <source>
        <dbReference type="EMBL" id="BAV34602.1"/>
    </source>
</evidence>
<evidence type="ECO:0000256" key="3">
    <source>
        <dbReference type="ARBA" id="ARBA00023125"/>
    </source>
</evidence>
<dbReference type="InterPro" id="IPR036388">
    <property type="entry name" value="WH-like_DNA-bd_sf"/>
</dbReference>
<proteinExistence type="inferred from homology"/>
<keyword evidence="2" id="KW-0805">Transcription regulation</keyword>
<dbReference type="PANTHER" id="PTHR30126">
    <property type="entry name" value="HTH-TYPE TRANSCRIPTIONAL REGULATOR"/>
    <property type="match status" value="1"/>
</dbReference>
<keyword evidence="3" id="KW-0238">DNA-binding</keyword>
<accession>A0A1B4XIH6</accession>
<dbReference type="FunCoup" id="A0A1B4XIH6">
    <property type="interactions" value="33"/>
</dbReference>
<dbReference type="Gene3D" id="1.10.10.10">
    <property type="entry name" value="Winged helix-like DNA-binding domain superfamily/Winged helix DNA-binding domain"/>
    <property type="match status" value="1"/>
</dbReference>
<dbReference type="RefSeq" id="WP_096361327.1">
    <property type="nucleotide sequence ID" value="NZ_AP014879.1"/>
</dbReference>
<dbReference type="Gene3D" id="3.40.190.290">
    <property type="match status" value="1"/>
</dbReference>
<dbReference type="InterPro" id="IPR036390">
    <property type="entry name" value="WH_DNA-bd_sf"/>
</dbReference>
<dbReference type="GO" id="GO:0003700">
    <property type="term" value="F:DNA-binding transcription factor activity"/>
    <property type="evidence" value="ECO:0007669"/>
    <property type="project" value="InterPro"/>
</dbReference>
<gene>
    <name evidence="6" type="ORF">SCL_2318</name>
</gene>
<dbReference type="Proteomes" id="UP000243180">
    <property type="component" value="Chromosome"/>
</dbReference>
<evidence type="ECO:0000256" key="2">
    <source>
        <dbReference type="ARBA" id="ARBA00023015"/>
    </source>
</evidence>
<dbReference type="SUPFAM" id="SSF53850">
    <property type="entry name" value="Periplasmic binding protein-like II"/>
    <property type="match status" value="1"/>
</dbReference>
<reference evidence="6 7" key="1">
    <citation type="submission" date="2015-05" db="EMBL/GenBank/DDBJ databases">
        <title>Complete genome sequence of a sulfur-oxidizing gammaproteobacterium strain HA5.</title>
        <authorList>
            <person name="Miura A."/>
            <person name="Kojima H."/>
            <person name="Fukui M."/>
        </authorList>
    </citation>
    <scope>NUCLEOTIDE SEQUENCE [LARGE SCALE GENOMIC DNA]</scope>
    <source>
        <strain evidence="6 7">HA5</strain>
    </source>
</reference>
<dbReference type="PROSITE" id="PS50931">
    <property type="entry name" value="HTH_LYSR"/>
    <property type="match status" value="1"/>
</dbReference>
<dbReference type="EMBL" id="AP014879">
    <property type="protein sequence ID" value="BAV34602.1"/>
    <property type="molecule type" value="Genomic_DNA"/>
</dbReference>
<evidence type="ECO:0000256" key="4">
    <source>
        <dbReference type="ARBA" id="ARBA00023163"/>
    </source>
</evidence>
<comment type="similarity">
    <text evidence="1">Belongs to the LysR transcriptional regulatory family.</text>
</comment>
<keyword evidence="7" id="KW-1185">Reference proteome</keyword>
<dbReference type="InterPro" id="IPR005119">
    <property type="entry name" value="LysR_subst-bd"/>
</dbReference>
<evidence type="ECO:0000259" key="5">
    <source>
        <dbReference type="PROSITE" id="PS50931"/>
    </source>
</evidence>
<dbReference type="InterPro" id="IPR000847">
    <property type="entry name" value="LysR_HTH_N"/>
</dbReference>
<dbReference type="PANTHER" id="PTHR30126:SF100">
    <property type="entry name" value="LYSR-FAMILY TRANSCRIPTIONAL REGULATOR"/>
    <property type="match status" value="1"/>
</dbReference>
<sequence>MELRQLKTFQTVARLMSFNRAAKILNYSQSAISTQISLLEQELDVKLFNRLGNRICLTEAGRMLVGYSQKLLDIEQETLSKVSGKEEPQGSISIRIPQSIATYLLPSVLSKFQARYPKVGFDVSTCAYEALIHETKTGITDLAFLLADSIPFPELKTEVLRFERLVLVASPDHPLSALSSMQISDLAGQTILLPKHDCSYKMTFQQALAEGKAAPARFIELNSIEAIKQCVFKGIGVAMFPLLAIREELAQQTMTILPWPDDPLETGILMIWHKDKWLSPVLKDFMETVREVL</sequence>
<evidence type="ECO:0000256" key="1">
    <source>
        <dbReference type="ARBA" id="ARBA00009437"/>
    </source>
</evidence>
<dbReference type="CDD" id="cd05466">
    <property type="entry name" value="PBP2_LTTR_substrate"/>
    <property type="match status" value="1"/>
</dbReference>
<dbReference type="Pfam" id="PF03466">
    <property type="entry name" value="LysR_substrate"/>
    <property type="match status" value="1"/>
</dbReference>
<dbReference type="AlphaFoldDB" id="A0A1B4XIH6"/>
<keyword evidence="4" id="KW-0804">Transcription</keyword>
<dbReference type="Pfam" id="PF00126">
    <property type="entry name" value="HTH_1"/>
    <property type="match status" value="1"/>
</dbReference>
<name>A0A1B4XIH6_9GAMM</name>
<dbReference type="InParanoid" id="A0A1B4XIH6"/>
<dbReference type="OrthoDB" id="9803735at2"/>
<dbReference type="GO" id="GO:0000976">
    <property type="term" value="F:transcription cis-regulatory region binding"/>
    <property type="evidence" value="ECO:0007669"/>
    <property type="project" value="TreeGrafter"/>
</dbReference>
<feature type="domain" description="HTH lysR-type" evidence="5">
    <location>
        <begin position="1"/>
        <end position="58"/>
    </location>
</feature>
<evidence type="ECO:0000313" key="7">
    <source>
        <dbReference type="Proteomes" id="UP000243180"/>
    </source>
</evidence>
<dbReference type="KEGG" id="slim:SCL_2318"/>
<dbReference type="SUPFAM" id="SSF46785">
    <property type="entry name" value="Winged helix' DNA-binding domain"/>
    <property type="match status" value="1"/>
</dbReference>
<dbReference type="FunFam" id="1.10.10.10:FF:000001">
    <property type="entry name" value="LysR family transcriptional regulator"/>
    <property type="match status" value="1"/>
</dbReference>
<protein>
    <submittedName>
        <fullName evidence="6">LysR family transcriptional regulator</fullName>
    </submittedName>
</protein>
<organism evidence="6 7">
    <name type="scientific">Sulfuricaulis limicola</name>
    <dbReference type="NCBI Taxonomy" id="1620215"/>
    <lineage>
        <taxon>Bacteria</taxon>
        <taxon>Pseudomonadati</taxon>
        <taxon>Pseudomonadota</taxon>
        <taxon>Gammaproteobacteria</taxon>
        <taxon>Acidiferrobacterales</taxon>
        <taxon>Acidiferrobacteraceae</taxon>
        <taxon>Sulfuricaulis</taxon>
    </lineage>
</organism>
<dbReference type="PRINTS" id="PR00039">
    <property type="entry name" value="HTHLYSR"/>
</dbReference>